<dbReference type="InterPro" id="IPR036679">
    <property type="entry name" value="FlgN-like_sf"/>
</dbReference>
<feature type="region of interest" description="Disordered" evidence="2">
    <location>
        <begin position="142"/>
        <end position="165"/>
    </location>
</feature>
<evidence type="ECO:0000313" key="3">
    <source>
        <dbReference type="EMBL" id="MPM47237.1"/>
    </source>
</evidence>
<dbReference type="InterPro" id="IPR007809">
    <property type="entry name" value="FlgN-like"/>
</dbReference>
<organism evidence="3">
    <name type="scientific">bioreactor metagenome</name>
    <dbReference type="NCBI Taxonomy" id="1076179"/>
    <lineage>
        <taxon>unclassified sequences</taxon>
        <taxon>metagenomes</taxon>
        <taxon>ecological metagenomes</taxon>
    </lineage>
</organism>
<proteinExistence type="predicted"/>
<reference evidence="3" key="1">
    <citation type="submission" date="2019-08" db="EMBL/GenBank/DDBJ databases">
        <authorList>
            <person name="Kucharzyk K."/>
            <person name="Murdoch R.W."/>
            <person name="Higgins S."/>
            <person name="Loffler F."/>
        </authorList>
    </citation>
    <scope>NUCLEOTIDE SEQUENCE</scope>
</reference>
<evidence type="ECO:0000256" key="1">
    <source>
        <dbReference type="ARBA" id="ARBA00022795"/>
    </source>
</evidence>
<dbReference type="Gene3D" id="1.20.58.300">
    <property type="entry name" value="FlgN-like"/>
    <property type="match status" value="1"/>
</dbReference>
<dbReference type="Pfam" id="PF05130">
    <property type="entry name" value="FlgN"/>
    <property type="match status" value="1"/>
</dbReference>
<comment type="caution">
    <text evidence="3">The sequence shown here is derived from an EMBL/GenBank/DDBJ whole genome shotgun (WGS) entry which is preliminary data.</text>
</comment>
<keyword evidence="1" id="KW-1005">Bacterial flagellum biogenesis</keyword>
<dbReference type="AlphaFoldDB" id="A0A645A2E1"/>
<protein>
    <recommendedName>
        <fullName evidence="4">FlgN protein</fullName>
    </recommendedName>
</protein>
<evidence type="ECO:0000256" key="2">
    <source>
        <dbReference type="SAM" id="MobiDB-lite"/>
    </source>
</evidence>
<dbReference type="EMBL" id="VSSQ01011599">
    <property type="protein sequence ID" value="MPM47237.1"/>
    <property type="molecule type" value="Genomic_DNA"/>
</dbReference>
<evidence type="ECO:0008006" key="4">
    <source>
        <dbReference type="Google" id="ProtNLM"/>
    </source>
</evidence>
<sequence>MKQQWEKLIAVLDEMLALYRAILSLSQEKRSILVAADGQKLEQITKQEELLILQAGKLEKRREKVISEIGASQGFGPSETNISKLKELTDDTTAKRLDEISEQLTKVFAELGTVNEVNTKLIKQALVFVNYNINILAQSTTSPTYAPEGKSGQTGNSRNWVDRKV</sequence>
<name>A0A645A2E1_9ZZZZ</name>
<dbReference type="GO" id="GO:0044780">
    <property type="term" value="P:bacterial-type flagellum assembly"/>
    <property type="evidence" value="ECO:0007669"/>
    <property type="project" value="InterPro"/>
</dbReference>
<accession>A0A645A2E1</accession>
<gene>
    <name evidence="3" type="ORF">SDC9_93945</name>
</gene>
<dbReference type="SUPFAM" id="SSF140566">
    <property type="entry name" value="FlgN-like"/>
    <property type="match status" value="1"/>
</dbReference>